<comment type="similarity">
    <text evidence="1">Belongs to the LysR transcriptional regulatory family.</text>
</comment>
<evidence type="ECO:0000256" key="5">
    <source>
        <dbReference type="SAM" id="MobiDB-lite"/>
    </source>
</evidence>
<dbReference type="EMBL" id="SJJR01000008">
    <property type="protein sequence ID" value="TCB96719.1"/>
    <property type="molecule type" value="Genomic_DNA"/>
</dbReference>
<dbReference type="PANTHER" id="PTHR30579">
    <property type="entry name" value="TRANSCRIPTIONAL REGULATOR"/>
    <property type="match status" value="1"/>
</dbReference>
<evidence type="ECO:0000313" key="8">
    <source>
        <dbReference type="Proteomes" id="UP000292274"/>
    </source>
</evidence>
<keyword evidence="8" id="KW-1185">Reference proteome</keyword>
<evidence type="ECO:0000313" key="7">
    <source>
        <dbReference type="EMBL" id="TCB96719.1"/>
    </source>
</evidence>
<organism evidence="7 8">
    <name type="scientific">Micromonospora zingiberis</name>
    <dbReference type="NCBI Taxonomy" id="2053011"/>
    <lineage>
        <taxon>Bacteria</taxon>
        <taxon>Bacillati</taxon>
        <taxon>Actinomycetota</taxon>
        <taxon>Actinomycetes</taxon>
        <taxon>Micromonosporales</taxon>
        <taxon>Micromonosporaceae</taxon>
        <taxon>Micromonospora</taxon>
    </lineage>
</organism>
<dbReference type="InterPro" id="IPR036388">
    <property type="entry name" value="WH-like_DNA-bd_sf"/>
</dbReference>
<keyword evidence="3" id="KW-0238">DNA-binding</keyword>
<dbReference type="AlphaFoldDB" id="A0A4R0GME2"/>
<reference evidence="7 8" key="1">
    <citation type="submission" date="2019-02" db="EMBL/GenBank/DDBJ databases">
        <title>Jishengella sp. nov., isolated from a root of Zingiber montanum.</title>
        <authorList>
            <person name="Kuncharoen N."/>
            <person name="Kudo T."/>
            <person name="Masahiro Y."/>
            <person name="Ohkuma M."/>
            <person name="Tanasupawat S."/>
        </authorList>
    </citation>
    <scope>NUCLEOTIDE SEQUENCE [LARGE SCALE GENOMIC DNA]</scope>
    <source>
        <strain evidence="7 8">PLAI 1-1</strain>
    </source>
</reference>
<name>A0A4R0GME2_9ACTN</name>
<feature type="region of interest" description="Disordered" evidence="5">
    <location>
        <begin position="288"/>
        <end position="325"/>
    </location>
</feature>
<keyword evidence="4" id="KW-0804">Transcription</keyword>
<dbReference type="Gene3D" id="1.10.10.10">
    <property type="entry name" value="Winged helix-like DNA-binding domain superfamily/Winged helix DNA-binding domain"/>
    <property type="match status" value="1"/>
</dbReference>
<accession>A0A4R0GME2</accession>
<evidence type="ECO:0000259" key="6">
    <source>
        <dbReference type="PROSITE" id="PS50931"/>
    </source>
</evidence>
<dbReference type="GO" id="GO:0003700">
    <property type="term" value="F:DNA-binding transcription factor activity"/>
    <property type="evidence" value="ECO:0007669"/>
    <property type="project" value="InterPro"/>
</dbReference>
<dbReference type="InterPro" id="IPR036390">
    <property type="entry name" value="WH_DNA-bd_sf"/>
</dbReference>
<gene>
    <name evidence="7" type="ORF">E0H26_13885</name>
</gene>
<dbReference type="Proteomes" id="UP000292274">
    <property type="component" value="Unassembled WGS sequence"/>
</dbReference>
<comment type="caution">
    <text evidence="7">The sequence shown here is derived from an EMBL/GenBank/DDBJ whole genome shotgun (WGS) entry which is preliminary data.</text>
</comment>
<dbReference type="SUPFAM" id="SSF46785">
    <property type="entry name" value="Winged helix' DNA-binding domain"/>
    <property type="match status" value="1"/>
</dbReference>
<dbReference type="OrthoDB" id="9789529at2"/>
<evidence type="ECO:0000256" key="2">
    <source>
        <dbReference type="ARBA" id="ARBA00023015"/>
    </source>
</evidence>
<dbReference type="GO" id="GO:0003677">
    <property type="term" value="F:DNA binding"/>
    <property type="evidence" value="ECO:0007669"/>
    <property type="project" value="UniProtKB-KW"/>
</dbReference>
<dbReference type="PANTHER" id="PTHR30579:SF7">
    <property type="entry name" value="HTH-TYPE TRANSCRIPTIONAL REGULATOR LRHA-RELATED"/>
    <property type="match status" value="1"/>
</dbReference>
<dbReference type="InterPro" id="IPR000847">
    <property type="entry name" value="LysR_HTH_N"/>
</dbReference>
<dbReference type="Pfam" id="PF03466">
    <property type="entry name" value="LysR_substrate"/>
    <property type="match status" value="1"/>
</dbReference>
<feature type="domain" description="HTH lysR-type" evidence="6">
    <location>
        <begin position="5"/>
        <end position="62"/>
    </location>
</feature>
<protein>
    <submittedName>
        <fullName evidence="7">LysR family transcriptional regulator</fullName>
    </submittedName>
</protein>
<dbReference type="PROSITE" id="PS50931">
    <property type="entry name" value="HTH_LYSR"/>
    <property type="match status" value="1"/>
</dbReference>
<dbReference type="SUPFAM" id="SSF53850">
    <property type="entry name" value="Periplasmic binding protein-like II"/>
    <property type="match status" value="1"/>
</dbReference>
<dbReference type="InterPro" id="IPR005119">
    <property type="entry name" value="LysR_subst-bd"/>
</dbReference>
<dbReference type="RefSeq" id="WP_131304032.1">
    <property type="nucleotide sequence ID" value="NZ_SJJR01000008.1"/>
</dbReference>
<proteinExistence type="inferred from homology"/>
<dbReference type="Gene3D" id="3.40.190.10">
    <property type="entry name" value="Periplasmic binding protein-like II"/>
    <property type="match status" value="2"/>
</dbReference>
<dbReference type="FunFam" id="1.10.10.10:FF:000001">
    <property type="entry name" value="LysR family transcriptional regulator"/>
    <property type="match status" value="1"/>
</dbReference>
<dbReference type="InterPro" id="IPR050176">
    <property type="entry name" value="LTTR"/>
</dbReference>
<dbReference type="PRINTS" id="PR00039">
    <property type="entry name" value="HTHLYSR"/>
</dbReference>
<evidence type="ECO:0000256" key="1">
    <source>
        <dbReference type="ARBA" id="ARBA00009437"/>
    </source>
</evidence>
<sequence length="325" mass="34136">MSVSLDLEHLRTLVAIADCGGFGRASVARHISQPALSQHVRLLERSLNRKLFARDGRGMKLTADGEQVLAEARKILAVHDEAAERLQLSAERIVVIGSSEHSAEQMLPTMISMVNEAFPGAVTRFEIGRSTLLAESVAKGSVDFAIILASRGNEGGYELGRMQLRWYQAPGWTPSSAAEVLPLVAFEEPCALRERAMAALATAGLRVAVAGQSSTLDGVLAGVRAGLGVALLPTSGGQLAGLVVHEGLPAVGTVGVNLLTRRGLDPAIKEAATLAGREFFRRRGIPVQAPAGDTASGSTEFTALSPDRTGPAVVERDGEPVLPRG</sequence>
<dbReference type="Pfam" id="PF00126">
    <property type="entry name" value="HTH_1"/>
    <property type="match status" value="1"/>
</dbReference>
<evidence type="ECO:0000256" key="3">
    <source>
        <dbReference type="ARBA" id="ARBA00023125"/>
    </source>
</evidence>
<evidence type="ECO:0000256" key="4">
    <source>
        <dbReference type="ARBA" id="ARBA00023163"/>
    </source>
</evidence>
<keyword evidence="2" id="KW-0805">Transcription regulation</keyword>